<dbReference type="RefSeq" id="WP_183167233.1">
    <property type="nucleotide sequence ID" value="NZ_JACHXI010000014.1"/>
</dbReference>
<dbReference type="GO" id="GO:0004519">
    <property type="term" value="F:endonuclease activity"/>
    <property type="evidence" value="ECO:0007669"/>
    <property type="project" value="InterPro"/>
</dbReference>
<dbReference type="Pfam" id="PF09907">
    <property type="entry name" value="HigB_toxin"/>
    <property type="match status" value="1"/>
</dbReference>
<proteinExistence type="predicted"/>
<reference evidence="1 2" key="1">
    <citation type="submission" date="2020-08" db="EMBL/GenBank/DDBJ databases">
        <title>Genomic Encyclopedia of Type Strains, Phase III (KMG-III): the genomes of soil and plant-associated and newly described type strains.</title>
        <authorList>
            <person name="Whitman W."/>
        </authorList>
    </citation>
    <scope>NUCLEOTIDE SEQUENCE [LARGE SCALE GENOMIC DNA]</scope>
    <source>
        <strain evidence="1 2">CECT 4462</strain>
    </source>
</reference>
<comment type="caution">
    <text evidence="1">The sequence shown here is derived from an EMBL/GenBank/DDBJ whole genome shotgun (WGS) entry which is preliminary data.</text>
</comment>
<sequence length="108" mass="12437">MHVFKKKAFVEACEQYPVKAASIMEVFKVLDHSIARTPLELRTTLASLDNFTSCSSWWVIDIGGNEICLIAAIDFAKQRVYVKHIFNHTEYDKANKWYRNPKNTGVMP</sequence>
<dbReference type="InterPro" id="IPR018669">
    <property type="entry name" value="Toxin_HigB"/>
</dbReference>
<evidence type="ECO:0000313" key="1">
    <source>
        <dbReference type="EMBL" id="MBB3104362.1"/>
    </source>
</evidence>
<dbReference type="EMBL" id="JACHXI010000014">
    <property type="protein sequence ID" value="MBB3104362.1"/>
    <property type="molecule type" value="Genomic_DNA"/>
</dbReference>
<dbReference type="GO" id="GO:0003723">
    <property type="term" value="F:RNA binding"/>
    <property type="evidence" value="ECO:0007669"/>
    <property type="project" value="InterPro"/>
</dbReference>
<protein>
    <submittedName>
        <fullName evidence="1">mRNA interferase HigB</fullName>
        <ecNumber evidence="1">3.1.-.-</ecNumber>
    </submittedName>
</protein>
<organism evidence="1 2">
    <name type="scientific">Azomonas macrocytogenes</name>
    <name type="common">Azotobacter macrocytogenes</name>
    <dbReference type="NCBI Taxonomy" id="69962"/>
    <lineage>
        <taxon>Bacteria</taxon>
        <taxon>Pseudomonadati</taxon>
        <taxon>Pseudomonadota</taxon>
        <taxon>Gammaproteobacteria</taxon>
        <taxon>Pseudomonadales</taxon>
        <taxon>Pseudomonadaceae</taxon>
        <taxon>Azomonas</taxon>
    </lineage>
</organism>
<accession>A0A839T4K0</accession>
<dbReference type="GO" id="GO:0110001">
    <property type="term" value="C:toxin-antitoxin complex"/>
    <property type="evidence" value="ECO:0007669"/>
    <property type="project" value="InterPro"/>
</dbReference>
<dbReference type="GO" id="GO:0016787">
    <property type="term" value="F:hydrolase activity"/>
    <property type="evidence" value="ECO:0007669"/>
    <property type="project" value="UniProtKB-KW"/>
</dbReference>
<keyword evidence="2" id="KW-1185">Reference proteome</keyword>
<dbReference type="Proteomes" id="UP000549250">
    <property type="component" value="Unassembled WGS sequence"/>
</dbReference>
<dbReference type="EC" id="3.1.-.-" evidence="1"/>
<gene>
    <name evidence="1" type="ORF">FHR87_002777</name>
</gene>
<dbReference type="AlphaFoldDB" id="A0A839T4K0"/>
<name>A0A839T4K0_AZOMA</name>
<keyword evidence="1" id="KW-0378">Hydrolase</keyword>
<evidence type="ECO:0000313" key="2">
    <source>
        <dbReference type="Proteomes" id="UP000549250"/>
    </source>
</evidence>